<evidence type="ECO:0000313" key="4">
    <source>
        <dbReference type="Proteomes" id="UP001515480"/>
    </source>
</evidence>
<dbReference type="CDD" id="cd00130">
    <property type="entry name" value="PAS"/>
    <property type="match status" value="1"/>
</dbReference>
<dbReference type="PANTHER" id="PTHR31600">
    <property type="entry name" value="TINY MACROCYSTS PROTEIN B-RELATED"/>
    <property type="match status" value="1"/>
</dbReference>
<keyword evidence="4" id="KW-1185">Reference proteome</keyword>
<dbReference type="InterPro" id="IPR035965">
    <property type="entry name" value="PAS-like_dom_sf"/>
</dbReference>
<dbReference type="NCBIfam" id="TIGR00229">
    <property type="entry name" value="sensory_box"/>
    <property type="match status" value="1"/>
</dbReference>
<dbReference type="EMBL" id="JBGBPQ010000014">
    <property type="protein sequence ID" value="KAL1511026.1"/>
    <property type="molecule type" value="Genomic_DNA"/>
</dbReference>
<protein>
    <recommendedName>
        <fullName evidence="2">PAS domain-containing protein</fullName>
    </recommendedName>
</protein>
<dbReference type="Proteomes" id="UP001515480">
    <property type="component" value="Unassembled WGS sequence"/>
</dbReference>
<evidence type="ECO:0000313" key="3">
    <source>
        <dbReference type="EMBL" id="KAL1511026.1"/>
    </source>
</evidence>
<reference evidence="3 4" key="1">
    <citation type="journal article" date="2024" name="Science">
        <title>Giant polyketide synthase enzymes in the biosynthesis of giant marine polyether toxins.</title>
        <authorList>
            <person name="Fallon T.R."/>
            <person name="Shende V.V."/>
            <person name="Wierzbicki I.H."/>
            <person name="Pendleton A.L."/>
            <person name="Watervoot N.F."/>
            <person name="Auber R.P."/>
            <person name="Gonzalez D.J."/>
            <person name="Wisecaver J.H."/>
            <person name="Moore B.S."/>
        </authorList>
    </citation>
    <scope>NUCLEOTIDE SEQUENCE [LARGE SCALE GENOMIC DNA]</scope>
    <source>
        <strain evidence="3 4">12B1</strain>
    </source>
</reference>
<accession>A0AB34J3B2</accession>
<keyword evidence="1" id="KW-0472">Membrane</keyword>
<feature type="transmembrane region" description="Helical" evidence="1">
    <location>
        <begin position="102"/>
        <end position="121"/>
    </location>
</feature>
<dbReference type="AlphaFoldDB" id="A0AB34J3B2"/>
<gene>
    <name evidence="3" type="ORF">AB1Y20_005851</name>
</gene>
<keyword evidence="1" id="KW-1133">Transmembrane helix</keyword>
<name>A0AB34J3B2_PRYPA</name>
<organism evidence="3 4">
    <name type="scientific">Prymnesium parvum</name>
    <name type="common">Toxic golden alga</name>
    <dbReference type="NCBI Taxonomy" id="97485"/>
    <lineage>
        <taxon>Eukaryota</taxon>
        <taxon>Haptista</taxon>
        <taxon>Haptophyta</taxon>
        <taxon>Prymnesiophyceae</taxon>
        <taxon>Prymnesiales</taxon>
        <taxon>Prymnesiaceae</taxon>
        <taxon>Prymnesium</taxon>
    </lineage>
</organism>
<feature type="transmembrane region" description="Helical" evidence="1">
    <location>
        <begin position="177"/>
        <end position="199"/>
    </location>
</feature>
<feature type="domain" description="PAS" evidence="2">
    <location>
        <begin position="228"/>
        <end position="310"/>
    </location>
</feature>
<evidence type="ECO:0000259" key="2">
    <source>
        <dbReference type="Pfam" id="PF13426"/>
    </source>
</evidence>
<dbReference type="InterPro" id="IPR000014">
    <property type="entry name" value="PAS"/>
</dbReference>
<dbReference type="Pfam" id="PF13426">
    <property type="entry name" value="PAS_9"/>
    <property type="match status" value="1"/>
</dbReference>
<dbReference type="SUPFAM" id="SSF55785">
    <property type="entry name" value="PYP-like sensor domain (PAS domain)"/>
    <property type="match status" value="1"/>
</dbReference>
<dbReference type="InterPro" id="IPR052994">
    <property type="entry name" value="Tiny_macrocysts_regulators"/>
</dbReference>
<dbReference type="Gene3D" id="3.30.450.20">
    <property type="entry name" value="PAS domain"/>
    <property type="match status" value="1"/>
</dbReference>
<keyword evidence="1" id="KW-0812">Transmembrane</keyword>
<comment type="caution">
    <text evidence="3">The sequence shown here is derived from an EMBL/GenBank/DDBJ whole genome shotgun (WGS) entry which is preliminary data.</text>
</comment>
<dbReference type="PANTHER" id="PTHR31600:SF2">
    <property type="entry name" value="GAMETE ENRICHED GENE 10 PROTEIN-RELATED"/>
    <property type="match status" value="1"/>
</dbReference>
<feature type="transmembrane region" description="Helical" evidence="1">
    <location>
        <begin position="133"/>
        <end position="156"/>
    </location>
</feature>
<sequence length="587" mass="65391">MPRAISKEVLTNTESSMDPKTLKFSTNELETQLRESRFKSLRSHWMLFALCLPLGKVAAWPCSSSTLLAFTAAVLLLPVSILLACNVINSEQVTRALCRNQFYRLWLFQPIVASVYCFLSTSSAEKVDSVFHIPAFIIYMQLHIVLMHFLVVPFHLRTFTSTFSIVAVVSSRIFAPWGLAVELLCYASVFVSEVVGWTMEKQIRIQFVQNANHGALLDVLANLSEPVVVMKGHIIKSVNDAVCETFGYSSPDELIGQNVSILMTSEDSSRHHEYVEAYETTGKAKVIGSPRAIKGQHKEGHVIPITLSVSRSTCPGEYIGIMYRRTDSEARAKAEAELLALQLDHVKLQIQQGNLSSTVSIHRSARVVSAWTGAWSEASISSSGSMSPQVTLCCIAAYFDRDGSFTGRMMMEGEIGQKLSIAPGAHAFVKVNNESFLRLTLQGTDFGEASGHALLASEQPVLYAGEVEIDESSKLVRWNNLSGTYLADDTMCYQTELPLDLFWAVQPELTDAMDTARVHITSEGTVLYRVLECSDELFHASLQQWNMFIAEFRESNPQAHDSYERFQKLSFERTAAVSKYGYFSSLR</sequence>
<feature type="transmembrane region" description="Helical" evidence="1">
    <location>
        <begin position="67"/>
        <end position="90"/>
    </location>
</feature>
<proteinExistence type="predicted"/>
<evidence type="ECO:0000256" key="1">
    <source>
        <dbReference type="SAM" id="Phobius"/>
    </source>
</evidence>
<feature type="transmembrane region" description="Helical" evidence="1">
    <location>
        <begin position="44"/>
        <end position="61"/>
    </location>
</feature>